<reference evidence="2 3" key="1">
    <citation type="submission" date="2018-10" db="EMBL/GenBank/DDBJ databases">
        <title>Bacillus Keqinensis sp. nov., a moderately halophilic bacterium isolated from a saline-alkaline lake.</title>
        <authorList>
            <person name="Wang H."/>
        </authorList>
    </citation>
    <scope>NUCLEOTIDE SEQUENCE [LARGE SCALE GENOMIC DNA]</scope>
    <source>
        <strain evidence="2 3">KQ-3</strain>
    </source>
</reference>
<gene>
    <name evidence="2" type="ORF">EBO34_16185</name>
</gene>
<evidence type="ECO:0000313" key="3">
    <source>
        <dbReference type="Proteomes" id="UP000278746"/>
    </source>
</evidence>
<proteinExistence type="predicted"/>
<sequence>MAGVIDLDFLGIGIFIIALAFAGLVVYLAKVLSKLTEVLTHTAKTVENLEGQIGEITSETKLTLYNTNETIADVNHKLTQLDPIFYIVNDVGESAHRVTSSLVKLSKRTQSDVDKGATKIDEKDIRGWMRTASFVYYLVKKRKEKKAAAEKVNEQHRMDVEVEVADELQREHMNV</sequence>
<dbReference type="EMBL" id="RHIB01000003">
    <property type="protein sequence ID" value="RNA66751.1"/>
    <property type="molecule type" value="Genomic_DNA"/>
</dbReference>
<comment type="caution">
    <text evidence="2">The sequence shown here is derived from an EMBL/GenBank/DDBJ whole genome shotgun (WGS) entry which is preliminary data.</text>
</comment>
<dbReference type="PANTHER" id="PTHR40070:SF1">
    <property type="entry name" value="UPF0478 PROTEIN YTXG"/>
    <property type="match status" value="1"/>
</dbReference>
<keyword evidence="1" id="KW-1133">Transmembrane helix</keyword>
<keyword evidence="3" id="KW-1185">Reference proteome</keyword>
<evidence type="ECO:0000256" key="1">
    <source>
        <dbReference type="SAM" id="Phobius"/>
    </source>
</evidence>
<dbReference type="InterPro" id="IPR009293">
    <property type="entry name" value="UPF0478"/>
</dbReference>
<dbReference type="Proteomes" id="UP000278746">
    <property type="component" value="Unassembled WGS sequence"/>
</dbReference>
<keyword evidence="1" id="KW-0472">Membrane</keyword>
<dbReference type="AlphaFoldDB" id="A0A3M7TMB9"/>
<dbReference type="Pfam" id="PF06103">
    <property type="entry name" value="DUF948"/>
    <property type="match status" value="1"/>
</dbReference>
<feature type="transmembrane region" description="Helical" evidence="1">
    <location>
        <begin position="12"/>
        <end position="29"/>
    </location>
</feature>
<dbReference type="OrthoDB" id="2437843at2"/>
<accession>A0A3M7TMB9</accession>
<organism evidence="2 3">
    <name type="scientific">Alteribacter keqinensis</name>
    <dbReference type="NCBI Taxonomy" id="2483800"/>
    <lineage>
        <taxon>Bacteria</taxon>
        <taxon>Bacillati</taxon>
        <taxon>Bacillota</taxon>
        <taxon>Bacilli</taxon>
        <taxon>Bacillales</taxon>
        <taxon>Bacillaceae</taxon>
        <taxon>Alteribacter</taxon>
    </lineage>
</organism>
<protein>
    <submittedName>
        <fullName evidence="2">DUF948 domain-containing protein</fullName>
    </submittedName>
</protein>
<name>A0A3M7TMB9_9BACI</name>
<evidence type="ECO:0000313" key="2">
    <source>
        <dbReference type="EMBL" id="RNA66751.1"/>
    </source>
</evidence>
<keyword evidence="1" id="KW-0812">Transmembrane</keyword>
<dbReference type="PANTHER" id="PTHR40070">
    <property type="entry name" value="UPF0478 PROTEIN YTXG"/>
    <property type="match status" value="1"/>
</dbReference>